<evidence type="ECO:0000313" key="1">
    <source>
        <dbReference type="EMBL" id="SHF69876.1"/>
    </source>
</evidence>
<accession>A0A1M5DSG4</accession>
<sequence length="35" mass="4305">MKNHAFVFPVFKQPKLLVRILRVLEKENHDYSEFM</sequence>
<protein>
    <submittedName>
        <fullName evidence="1">Uncharacterized protein</fullName>
    </submittedName>
</protein>
<dbReference type="Proteomes" id="UP000184436">
    <property type="component" value="Unassembled WGS sequence"/>
</dbReference>
<dbReference type="STRING" id="871325.SAMN05444349_13059"/>
<organism evidence="1 2">
    <name type="scientific">Bacteroides faecichinchillae</name>
    <dbReference type="NCBI Taxonomy" id="871325"/>
    <lineage>
        <taxon>Bacteria</taxon>
        <taxon>Pseudomonadati</taxon>
        <taxon>Bacteroidota</taxon>
        <taxon>Bacteroidia</taxon>
        <taxon>Bacteroidales</taxon>
        <taxon>Bacteroidaceae</taxon>
        <taxon>Bacteroides</taxon>
    </lineage>
</organism>
<keyword evidence="2" id="KW-1185">Reference proteome</keyword>
<proteinExistence type="predicted"/>
<gene>
    <name evidence="1" type="ORF">SAMN05444349_13059</name>
</gene>
<dbReference type="AlphaFoldDB" id="A0A1M5DSG4"/>
<reference evidence="1 2" key="1">
    <citation type="submission" date="2016-11" db="EMBL/GenBank/DDBJ databases">
        <authorList>
            <person name="Jaros S."/>
            <person name="Januszkiewicz K."/>
            <person name="Wedrychowicz H."/>
        </authorList>
    </citation>
    <scope>NUCLEOTIDE SEQUENCE [LARGE SCALE GENOMIC DNA]</scope>
    <source>
        <strain evidence="1 2">DSM 26883</strain>
    </source>
</reference>
<evidence type="ECO:0000313" key="2">
    <source>
        <dbReference type="Proteomes" id="UP000184436"/>
    </source>
</evidence>
<dbReference type="EMBL" id="FQVD01000030">
    <property type="protein sequence ID" value="SHF69876.1"/>
    <property type="molecule type" value="Genomic_DNA"/>
</dbReference>
<name>A0A1M5DSG4_9BACE</name>